<evidence type="ECO:0000259" key="2">
    <source>
        <dbReference type="Pfam" id="PF13847"/>
    </source>
</evidence>
<dbReference type="NCBIfam" id="TIGR03083">
    <property type="entry name" value="maleylpyruvate isomerase family mycothiol-dependent enzyme"/>
    <property type="match status" value="1"/>
</dbReference>
<dbReference type="Pfam" id="PF11716">
    <property type="entry name" value="MDMPI_N"/>
    <property type="match status" value="1"/>
</dbReference>
<dbReference type="AlphaFoldDB" id="A0A318H489"/>
<proteinExistence type="predicted"/>
<dbReference type="Pfam" id="PF13847">
    <property type="entry name" value="Methyltransf_31"/>
    <property type="match status" value="1"/>
</dbReference>
<reference evidence="4" key="1">
    <citation type="submission" date="2018-05" db="EMBL/GenBank/DDBJ databases">
        <authorList>
            <person name="Deangelis K."/>
            <person name="Huntemann M."/>
            <person name="Clum A."/>
            <person name="Pillay M."/>
            <person name="Palaniappan K."/>
            <person name="Varghese N."/>
            <person name="Mikhailova N."/>
            <person name="Stamatis D."/>
            <person name="Reddy T."/>
            <person name="Daum C."/>
            <person name="Shapiro N."/>
            <person name="Ivanova N."/>
            <person name="Kyrpides N."/>
            <person name="Woyke T."/>
        </authorList>
    </citation>
    <scope>NUCLEOTIDE SEQUENCE [LARGE SCALE GENOMIC DNA]</scope>
    <source>
        <strain evidence="4">GAS496</strain>
    </source>
</reference>
<evidence type="ECO:0000259" key="1">
    <source>
        <dbReference type="Pfam" id="PF11716"/>
    </source>
</evidence>
<feature type="domain" description="Methyltransferase" evidence="2">
    <location>
        <begin position="229"/>
        <end position="340"/>
    </location>
</feature>
<feature type="domain" description="Mycothiol-dependent maleylpyruvate isomerase metal-binding" evidence="1">
    <location>
        <begin position="13"/>
        <end position="69"/>
    </location>
</feature>
<dbReference type="OrthoDB" id="7032234at2"/>
<dbReference type="SUPFAM" id="SSF53335">
    <property type="entry name" value="S-adenosyl-L-methionine-dependent methyltransferases"/>
    <property type="match status" value="1"/>
</dbReference>
<dbReference type="PANTHER" id="PTHR43861:SF1">
    <property type="entry name" value="TRANS-ACONITATE 2-METHYLTRANSFERASE"/>
    <property type="match status" value="1"/>
</dbReference>
<dbReference type="CDD" id="cd02440">
    <property type="entry name" value="AdoMet_MTases"/>
    <property type="match status" value="1"/>
</dbReference>
<dbReference type="EMBL" id="QJJU01000044">
    <property type="protein sequence ID" value="PXW98506.1"/>
    <property type="molecule type" value="Genomic_DNA"/>
</dbReference>
<dbReference type="NCBIfam" id="TIGR03086">
    <property type="entry name" value="TIGR03086 family metal-binding protein"/>
    <property type="match status" value="1"/>
</dbReference>
<evidence type="ECO:0000313" key="3">
    <source>
        <dbReference type="EMBL" id="PXW98506.1"/>
    </source>
</evidence>
<evidence type="ECO:0000313" key="4">
    <source>
        <dbReference type="Proteomes" id="UP000247781"/>
    </source>
</evidence>
<dbReference type="InterPro" id="IPR034660">
    <property type="entry name" value="DinB/YfiT-like"/>
</dbReference>
<comment type="caution">
    <text evidence="3">The sequence shown here is derived from an EMBL/GenBank/DDBJ whole genome shotgun (WGS) entry which is preliminary data.</text>
</comment>
<dbReference type="PANTHER" id="PTHR43861">
    <property type="entry name" value="TRANS-ACONITATE 2-METHYLTRANSFERASE-RELATED"/>
    <property type="match status" value="1"/>
</dbReference>
<dbReference type="InterPro" id="IPR029063">
    <property type="entry name" value="SAM-dependent_MTases_sf"/>
</dbReference>
<keyword evidence="4" id="KW-1185">Reference proteome</keyword>
<dbReference type="Gene3D" id="1.20.120.450">
    <property type="entry name" value="dinb family like domain"/>
    <property type="match status" value="1"/>
</dbReference>
<dbReference type="InterPro" id="IPR024344">
    <property type="entry name" value="MDMPI_metal-binding"/>
</dbReference>
<organism evidence="3 4">
    <name type="scientific">Mycolicibacterium moriokaense</name>
    <dbReference type="NCBI Taxonomy" id="39691"/>
    <lineage>
        <taxon>Bacteria</taxon>
        <taxon>Bacillati</taxon>
        <taxon>Actinomycetota</taxon>
        <taxon>Actinomycetes</taxon>
        <taxon>Mycobacteriales</taxon>
        <taxon>Mycobacteriaceae</taxon>
        <taxon>Mycolicibacterium</taxon>
    </lineage>
</organism>
<dbReference type="InterPro" id="IPR017520">
    <property type="entry name" value="CHP03086"/>
</dbReference>
<dbReference type="GO" id="GO:0046872">
    <property type="term" value="F:metal ion binding"/>
    <property type="evidence" value="ECO:0007669"/>
    <property type="project" value="InterPro"/>
</dbReference>
<dbReference type="SUPFAM" id="SSF109854">
    <property type="entry name" value="DinB/YfiT-like putative metalloenzymes"/>
    <property type="match status" value="1"/>
</dbReference>
<reference evidence="3 4" key="2">
    <citation type="submission" date="2018-06" db="EMBL/GenBank/DDBJ databases">
        <title>Sequencing of bacterial isolates from soil warming experiment in Harvard Forest, Massachusetts, USA.</title>
        <authorList>
            <person name="Deangelis K.PhD."/>
        </authorList>
    </citation>
    <scope>NUCLEOTIDE SEQUENCE [LARGE SCALE GENOMIC DNA]</scope>
    <source>
        <strain evidence="3 4">GAS496</strain>
    </source>
</reference>
<dbReference type="Gene3D" id="3.40.50.150">
    <property type="entry name" value="Vaccinia Virus protein VP39"/>
    <property type="match status" value="1"/>
</dbReference>
<gene>
    <name evidence="3" type="ORF">C8E89_14421</name>
</gene>
<dbReference type="RefSeq" id="WP_110320116.1">
    <property type="nucleotide sequence ID" value="NZ_QJJU01000044.1"/>
</dbReference>
<name>A0A318H489_9MYCO</name>
<dbReference type="InterPro" id="IPR017517">
    <property type="entry name" value="Maleyloyr_isom"/>
</dbReference>
<dbReference type="Proteomes" id="UP000247781">
    <property type="component" value="Unassembled WGS sequence"/>
</dbReference>
<dbReference type="InterPro" id="IPR025714">
    <property type="entry name" value="Methyltranfer_dom"/>
</dbReference>
<sequence length="460" mass="49028">MRDHHDTYALDAAALHHLRADVANLSDAELGLPTRCDGWTVEDLIQHMNAEHDAILNRFSDPLVLARDVRAAFDTTAGRWIEAFAGDNSSPATVFVPKLAMEVPTQSVLSVHFMDMLVHWLDLADARGQSIHIPDEWISVALGVAQAISADSSLRDPTSPAYSYAAPVPVPADASALDALVAALGRSSASGPTMSYVLGHADAEIQRLLLQAHLYEQPTEQALRAAGLEPGMRVLDIGCGPGDVSLIAARLVGPTGRVIGIDASPDIVALARQRAAENGVTTVSFEHSTVDDITPDEPVDAVIGRLILMHLPEPVAALRRLATLVRPGGVIAFCDFDMTAARSVPWLPTWQTAAEAIASAFRGAGLDPQFGTTLHRLFRHAGLDTPQLTISAPVGTAKNTEHAAYVANSWRLMQPVAERLGVVDGRLADLEALESNLCNEIATADGIAVLPALITAWTQR</sequence>
<accession>A0A318H489</accession>
<protein>
    <submittedName>
        <fullName evidence="3">Uncharacterized protein (TIGR03086 family)</fullName>
    </submittedName>
</protein>